<dbReference type="InterPro" id="IPR050900">
    <property type="entry name" value="Transposase_IS3/IS150/IS904"/>
</dbReference>
<dbReference type="AlphaFoldDB" id="A0A839TCM3"/>
<dbReference type="Proteomes" id="UP000549250">
    <property type="component" value="Unassembled WGS sequence"/>
</dbReference>
<comment type="caution">
    <text evidence="1">The sequence shown here is derived from an EMBL/GenBank/DDBJ whole genome shotgun (WGS) entry which is preliminary data.</text>
</comment>
<accession>A0A839TCM3</accession>
<dbReference type="PANTHER" id="PTHR46889:SF4">
    <property type="entry name" value="TRANSPOSASE INSO FOR INSERTION SEQUENCE ELEMENT IS911B-RELATED"/>
    <property type="match status" value="1"/>
</dbReference>
<dbReference type="SUPFAM" id="SSF53098">
    <property type="entry name" value="Ribonuclease H-like"/>
    <property type="match status" value="1"/>
</dbReference>
<evidence type="ECO:0000313" key="1">
    <source>
        <dbReference type="EMBL" id="MBB3105353.1"/>
    </source>
</evidence>
<gene>
    <name evidence="1" type="ORF">FHR87_003789</name>
</gene>
<evidence type="ECO:0000313" key="2">
    <source>
        <dbReference type="Proteomes" id="UP000549250"/>
    </source>
</evidence>
<dbReference type="InterPro" id="IPR012337">
    <property type="entry name" value="RNaseH-like_sf"/>
</dbReference>
<organism evidence="1 2">
    <name type="scientific">Azomonas macrocytogenes</name>
    <name type="common">Azotobacter macrocytogenes</name>
    <dbReference type="NCBI Taxonomy" id="69962"/>
    <lineage>
        <taxon>Bacteria</taxon>
        <taxon>Pseudomonadati</taxon>
        <taxon>Pseudomonadota</taxon>
        <taxon>Gammaproteobacteria</taxon>
        <taxon>Pseudomonadales</taxon>
        <taxon>Pseudomonadaceae</taxon>
        <taxon>Azomonas</taxon>
    </lineage>
</organism>
<sequence>MAIRRRYLTYLPTREGWLYLAAVLDLRTRQVLGYSLSERMPDNLVRQAFLNAWSASPVGAGVLFHSDRLNPPSIAAACFRTR</sequence>
<name>A0A839TCM3_AZOMA</name>
<reference evidence="1 2" key="1">
    <citation type="submission" date="2020-08" db="EMBL/GenBank/DDBJ databases">
        <title>Genomic Encyclopedia of Type Strains, Phase III (KMG-III): the genomes of soil and plant-associated and newly described type strains.</title>
        <authorList>
            <person name="Whitman W."/>
        </authorList>
    </citation>
    <scope>NUCLEOTIDE SEQUENCE [LARGE SCALE GENOMIC DNA]</scope>
    <source>
        <strain evidence="1 2">CECT 4462</strain>
    </source>
</reference>
<keyword evidence="2" id="KW-1185">Reference proteome</keyword>
<protein>
    <submittedName>
        <fullName evidence="1">Transposase InsO family protein</fullName>
    </submittedName>
</protein>
<proteinExistence type="predicted"/>
<dbReference type="PANTHER" id="PTHR46889">
    <property type="entry name" value="TRANSPOSASE INSF FOR INSERTION SEQUENCE IS3B-RELATED"/>
    <property type="match status" value="1"/>
</dbReference>
<dbReference type="EMBL" id="JACHXI010000035">
    <property type="protein sequence ID" value="MBB3105353.1"/>
    <property type="molecule type" value="Genomic_DNA"/>
</dbReference>